<sequence length="147" mass="17766">MLKFRFKYQNLLEVKEKYEDVIKGKLNKAQSKLQNEKKQLRELEKYKDNCKNHIALKVQSGINVGYLKTYDSFLLGLKRKIHEQIQIVEQCNNEVNKCRQELMKASMEKRTFEKLKEKEKENFCYIEKKEEENFVDQLVTFQNFKSN</sequence>
<dbReference type="PANTHER" id="PTHR38786:SF1">
    <property type="entry name" value="FLAGELLAR FLIJ PROTEIN"/>
    <property type="match status" value="1"/>
</dbReference>
<accession>A0ABX8RAS3</accession>
<dbReference type="Proteomes" id="UP000886818">
    <property type="component" value="Chromosome"/>
</dbReference>
<proteinExistence type="predicted"/>
<dbReference type="InterPro" id="IPR052570">
    <property type="entry name" value="FliJ"/>
</dbReference>
<evidence type="ECO:0000313" key="2">
    <source>
        <dbReference type="EMBL" id="QXM06148.1"/>
    </source>
</evidence>
<dbReference type="PANTHER" id="PTHR38786">
    <property type="entry name" value="FLAGELLAR FLIJ PROTEIN"/>
    <property type="match status" value="1"/>
</dbReference>
<organism evidence="2 3">
    <name type="scientific">Crassaminicella indica</name>
    <dbReference type="NCBI Taxonomy" id="2855394"/>
    <lineage>
        <taxon>Bacteria</taxon>
        <taxon>Bacillati</taxon>
        <taxon>Bacillota</taxon>
        <taxon>Clostridia</taxon>
        <taxon>Eubacteriales</taxon>
        <taxon>Clostridiaceae</taxon>
        <taxon>Crassaminicella</taxon>
    </lineage>
</organism>
<keyword evidence="2" id="KW-0969">Cilium</keyword>
<name>A0ABX8RAS3_9CLOT</name>
<evidence type="ECO:0000313" key="3">
    <source>
        <dbReference type="Proteomes" id="UP000886818"/>
    </source>
</evidence>
<keyword evidence="3" id="KW-1185">Reference proteome</keyword>
<dbReference type="Pfam" id="PF02050">
    <property type="entry name" value="FliJ"/>
    <property type="match status" value="1"/>
</dbReference>
<evidence type="ECO:0000256" key="1">
    <source>
        <dbReference type="SAM" id="Coils"/>
    </source>
</evidence>
<dbReference type="EMBL" id="CP078093">
    <property type="protein sequence ID" value="QXM06148.1"/>
    <property type="molecule type" value="Genomic_DNA"/>
</dbReference>
<dbReference type="RefSeq" id="WP_218282845.1">
    <property type="nucleotide sequence ID" value="NZ_CP078093.1"/>
</dbReference>
<dbReference type="InterPro" id="IPR012823">
    <property type="entry name" value="Flagell_FliJ"/>
</dbReference>
<dbReference type="NCBIfam" id="TIGR02473">
    <property type="entry name" value="flagell_FliJ"/>
    <property type="match status" value="1"/>
</dbReference>
<feature type="coiled-coil region" evidence="1">
    <location>
        <begin position="23"/>
        <end position="53"/>
    </location>
</feature>
<keyword evidence="1" id="KW-0175">Coiled coil</keyword>
<gene>
    <name evidence="2" type="primary">fliJ</name>
    <name evidence="2" type="ORF">KVH43_12480</name>
</gene>
<reference evidence="2" key="1">
    <citation type="submission" date="2021-07" db="EMBL/GenBank/DDBJ databases">
        <title>Complete genome sequence of Crassaminicella sp. 143-21, isolated from a deep-sea hydrothermal vent.</title>
        <authorList>
            <person name="Li X."/>
        </authorList>
    </citation>
    <scope>NUCLEOTIDE SEQUENCE</scope>
    <source>
        <strain evidence="2">143-21</strain>
    </source>
</reference>
<keyword evidence="2" id="KW-0966">Cell projection</keyword>
<keyword evidence="2" id="KW-0282">Flagellum</keyword>
<protein>
    <submittedName>
        <fullName evidence="2">Flagellar export protein FliJ</fullName>
    </submittedName>
</protein>